<dbReference type="Pfam" id="PF01979">
    <property type="entry name" value="Amidohydro_1"/>
    <property type="match status" value="1"/>
</dbReference>
<dbReference type="STRING" id="488535.SAMN04487963_0822"/>
<dbReference type="SUPFAM" id="SSF51338">
    <property type="entry name" value="Composite domain of metallo-dependent hydrolases"/>
    <property type="match status" value="2"/>
</dbReference>
<dbReference type="InterPro" id="IPR006680">
    <property type="entry name" value="Amidohydro-rel"/>
</dbReference>
<dbReference type="AlphaFoldDB" id="A0A1I4M2R6"/>
<evidence type="ECO:0000259" key="1">
    <source>
        <dbReference type="Pfam" id="PF01979"/>
    </source>
</evidence>
<dbReference type="InterPro" id="IPR011059">
    <property type="entry name" value="Metal-dep_hydrolase_composite"/>
</dbReference>
<dbReference type="OrthoDB" id="9776455at2"/>
<feature type="domain" description="Amidohydrolase-related" evidence="1">
    <location>
        <begin position="100"/>
        <end position="472"/>
    </location>
</feature>
<dbReference type="Gene3D" id="2.30.40.10">
    <property type="entry name" value="Urease, subunit C, domain 1"/>
    <property type="match status" value="1"/>
</dbReference>
<dbReference type="EMBL" id="FOUE01000001">
    <property type="protein sequence ID" value="SFL97678.1"/>
    <property type="molecule type" value="Genomic_DNA"/>
</dbReference>
<proteinExistence type="predicted"/>
<dbReference type="RefSeq" id="WP_092020591.1">
    <property type="nucleotide sequence ID" value="NZ_FOUE01000001.1"/>
</dbReference>
<keyword evidence="3" id="KW-1185">Reference proteome</keyword>
<reference evidence="3" key="1">
    <citation type="submission" date="2016-10" db="EMBL/GenBank/DDBJ databases">
        <authorList>
            <person name="Varghese N."/>
            <person name="Submissions S."/>
        </authorList>
    </citation>
    <scope>NUCLEOTIDE SEQUENCE [LARGE SCALE GENOMIC DNA]</scope>
    <source>
        <strain evidence="3">CGMCC 1.7061</strain>
    </source>
</reference>
<organism evidence="2 3">
    <name type="scientific">Marinobacter zhejiangensis</name>
    <dbReference type="NCBI Taxonomy" id="488535"/>
    <lineage>
        <taxon>Bacteria</taxon>
        <taxon>Pseudomonadati</taxon>
        <taxon>Pseudomonadota</taxon>
        <taxon>Gammaproteobacteria</taxon>
        <taxon>Pseudomonadales</taxon>
        <taxon>Marinobacteraceae</taxon>
        <taxon>Marinobacter</taxon>
    </lineage>
</organism>
<evidence type="ECO:0000313" key="2">
    <source>
        <dbReference type="EMBL" id="SFL97678.1"/>
    </source>
</evidence>
<gene>
    <name evidence="2" type="ORF">SAMN04487963_0822</name>
</gene>
<dbReference type="PANTHER" id="PTHR43135:SF3">
    <property type="entry name" value="ALPHA-D-RIBOSE 1-METHYLPHOSPHONATE 5-TRIPHOSPHATE DIPHOSPHATASE"/>
    <property type="match status" value="1"/>
</dbReference>
<accession>A0A1I4M2R6</accession>
<dbReference type="InterPro" id="IPR051781">
    <property type="entry name" value="Metallo-dep_Hydrolase"/>
</dbReference>
<name>A0A1I4M2R6_9GAMM</name>
<dbReference type="InterPro" id="IPR032466">
    <property type="entry name" value="Metal_Hydrolase"/>
</dbReference>
<protein>
    <submittedName>
        <fullName evidence="2">Imidazolonepropionase</fullName>
    </submittedName>
</protein>
<dbReference type="Proteomes" id="UP000198519">
    <property type="component" value="Unassembled WGS sequence"/>
</dbReference>
<dbReference type="GO" id="GO:0016810">
    <property type="term" value="F:hydrolase activity, acting on carbon-nitrogen (but not peptide) bonds"/>
    <property type="evidence" value="ECO:0007669"/>
    <property type="project" value="InterPro"/>
</dbReference>
<evidence type="ECO:0000313" key="3">
    <source>
        <dbReference type="Proteomes" id="UP000198519"/>
    </source>
</evidence>
<dbReference type="Gene3D" id="3.20.20.140">
    <property type="entry name" value="Metal-dependent hydrolases"/>
    <property type="match status" value="1"/>
</dbReference>
<dbReference type="SUPFAM" id="SSF51556">
    <property type="entry name" value="Metallo-dependent hydrolases"/>
    <property type="match status" value="1"/>
</dbReference>
<sequence length="479" mass="51115">MKKTVVSALALVVVVLALAGTLGFYQVRATVNAPADLVTTWSSSGERLRITSVAVFDDHSGQLRQAEAVDIEEGLIARVYWAGDEVPASQVETLRGEGRTLLPGLTDFHVHLGSSDGRPPWALDGIDMISVAGQREAFLYSGVTSVVEGSPNALASLDQALAPSPAIYQATRMITAEDGHPIPMFREFVPWPMTEMAINEQVLPIGSAAASSDALDALVNGPGHHVKLVLDGAIPWDSPRLAEADVRAVVERAHAAGKPVYTHVGSAQDAVIAARAGSDVLMHTPYVDLLSDDDLAELKASGVVVVTTAQIWEWFERGLDKQPPLTPLEQELASPGLLTAWGHDWHQATADYHSTTFSQDYLSRLSGFNANLAENVKRLYQAGVPQVIGTDTGIPGLTPGASTIRELQLLQSYGFEPTDLLRMATVAPGALLGNSGLGRIQPGSPADLLLVDGDPTQDIAELAKLAFVIREGVVYQRHR</sequence>
<dbReference type="PANTHER" id="PTHR43135">
    <property type="entry name" value="ALPHA-D-RIBOSE 1-METHYLPHOSPHONATE 5-TRIPHOSPHATE DIPHOSPHATASE"/>
    <property type="match status" value="1"/>
</dbReference>